<dbReference type="OrthoDB" id="3787288at2"/>
<dbReference type="KEGG" id="bsd:BLASA_0543"/>
<keyword evidence="4" id="KW-1185">Reference proteome</keyword>
<dbReference type="eggNOG" id="COG3707">
    <property type="taxonomic scope" value="Bacteria"/>
</dbReference>
<dbReference type="PROSITE" id="PS50921">
    <property type="entry name" value="ANTAR"/>
    <property type="match status" value="1"/>
</dbReference>
<dbReference type="SUPFAM" id="SSF55785">
    <property type="entry name" value="PYP-like sensor domain (PAS domain)"/>
    <property type="match status" value="1"/>
</dbReference>
<gene>
    <name evidence="3" type="ordered locus">BLASA_0543</name>
</gene>
<dbReference type="InterPro" id="IPR011006">
    <property type="entry name" value="CheY-like_superfamily"/>
</dbReference>
<protein>
    <submittedName>
        <fullName evidence="3">Putative PAS/PAC sensor protein</fullName>
    </submittedName>
</protein>
<dbReference type="RefSeq" id="WP_014374418.1">
    <property type="nucleotide sequence ID" value="NC_016943.1"/>
</dbReference>
<dbReference type="EMBL" id="FO117623">
    <property type="protein sequence ID" value="CCG01502.1"/>
    <property type="molecule type" value="Genomic_DNA"/>
</dbReference>
<dbReference type="GO" id="GO:0003723">
    <property type="term" value="F:RNA binding"/>
    <property type="evidence" value="ECO:0007669"/>
    <property type="project" value="InterPro"/>
</dbReference>
<organism evidence="3 4">
    <name type="scientific">Blastococcus saxobsidens (strain DD2)</name>
    <dbReference type="NCBI Taxonomy" id="1146883"/>
    <lineage>
        <taxon>Bacteria</taxon>
        <taxon>Bacillati</taxon>
        <taxon>Actinomycetota</taxon>
        <taxon>Actinomycetes</taxon>
        <taxon>Geodermatophilales</taxon>
        <taxon>Geodermatophilaceae</taxon>
        <taxon>Blastococcus</taxon>
    </lineage>
</organism>
<dbReference type="AlphaFoldDB" id="H6RPT3"/>
<feature type="compositionally biased region" description="Low complexity" evidence="1">
    <location>
        <begin position="1"/>
        <end position="16"/>
    </location>
</feature>
<dbReference type="HOGENOM" id="CLU_079046_1_0_11"/>
<evidence type="ECO:0000313" key="4">
    <source>
        <dbReference type="Proteomes" id="UP000007517"/>
    </source>
</evidence>
<dbReference type="STRING" id="1146883.BLASA_0543"/>
<dbReference type="InterPro" id="IPR013655">
    <property type="entry name" value="PAS_fold_3"/>
</dbReference>
<sequence>MSSPTLARSRSTTRRSPVGGPDPSCAVPRRTDAAPGTAGRYRYDPRADTWWWSAQMHAVLGLDPAVTAPCTETLVAAHHPDDGGRVLAALTDCGAGQAFVLETRVVRPGGAERVVVLQGKPARDDAGNVRAVEGTCLDVTGCRPPGPDAEVRSLRTEVAQLKTAMASRAAIEQAKGILMLLVGCGEQAAFDLLAHISSHTHRKIRDVAQAISGSAAGDAPLPAEVGRILRDACPPARPLP</sequence>
<dbReference type="Gene3D" id="1.10.10.10">
    <property type="entry name" value="Winged helix-like DNA-binding domain superfamily/Winged helix DNA-binding domain"/>
    <property type="match status" value="1"/>
</dbReference>
<dbReference type="Pfam" id="PF03861">
    <property type="entry name" value="ANTAR"/>
    <property type="match status" value="1"/>
</dbReference>
<dbReference type="Gene3D" id="3.30.450.20">
    <property type="entry name" value="PAS domain"/>
    <property type="match status" value="1"/>
</dbReference>
<dbReference type="InterPro" id="IPR035965">
    <property type="entry name" value="PAS-like_dom_sf"/>
</dbReference>
<reference evidence="4" key="2">
    <citation type="submission" date="2012-02" db="EMBL/GenBank/DDBJ databases">
        <title>Complete genome sequence of Blastococcus saxobsidens strain DD2.</title>
        <authorList>
            <person name="Genoscope."/>
        </authorList>
    </citation>
    <scope>NUCLEOTIDE SEQUENCE [LARGE SCALE GENOMIC DNA]</scope>
    <source>
        <strain evidence="4">DD2</strain>
    </source>
</reference>
<dbReference type="Gene3D" id="2.10.70.100">
    <property type="match status" value="1"/>
</dbReference>
<proteinExistence type="predicted"/>
<dbReference type="Pfam" id="PF08447">
    <property type="entry name" value="PAS_3"/>
    <property type="match status" value="1"/>
</dbReference>
<dbReference type="InterPro" id="IPR036388">
    <property type="entry name" value="WH-like_DNA-bd_sf"/>
</dbReference>
<evidence type="ECO:0000313" key="3">
    <source>
        <dbReference type="EMBL" id="CCG01502.1"/>
    </source>
</evidence>
<reference evidence="3 4" key="1">
    <citation type="journal article" date="2012" name="J. Bacteriol.">
        <title>Genome Sequence of Blastococcus saxobsidens DD2, a Stone-Inhabiting Bacterium.</title>
        <authorList>
            <person name="Chouaia B."/>
            <person name="Crotti E."/>
            <person name="Brusetti L."/>
            <person name="Daffonchio D."/>
            <person name="Essoussi I."/>
            <person name="Nouioui I."/>
            <person name="Sbissi I."/>
            <person name="Ghodhbane-Gtari F."/>
            <person name="Gtari M."/>
            <person name="Vacherie B."/>
            <person name="Barbe V."/>
            <person name="Medigue C."/>
            <person name="Gury J."/>
            <person name="Pujic P."/>
            <person name="Normand P."/>
        </authorList>
    </citation>
    <scope>NUCLEOTIDE SEQUENCE [LARGE SCALE GENOMIC DNA]</scope>
    <source>
        <strain evidence="3 4">DD2</strain>
    </source>
</reference>
<dbReference type="InterPro" id="IPR005561">
    <property type="entry name" value="ANTAR"/>
</dbReference>
<dbReference type="Proteomes" id="UP000007517">
    <property type="component" value="Chromosome"/>
</dbReference>
<name>H6RPT3_BLASD</name>
<dbReference type="SMART" id="SM01012">
    <property type="entry name" value="ANTAR"/>
    <property type="match status" value="1"/>
</dbReference>
<feature type="region of interest" description="Disordered" evidence="1">
    <location>
        <begin position="1"/>
        <end position="40"/>
    </location>
</feature>
<evidence type="ECO:0000259" key="2">
    <source>
        <dbReference type="PROSITE" id="PS50921"/>
    </source>
</evidence>
<feature type="domain" description="ANTAR" evidence="2">
    <location>
        <begin position="151"/>
        <end position="212"/>
    </location>
</feature>
<dbReference type="SUPFAM" id="SSF52172">
    <property type="entry name" value="CheY-like"/>
    <property type="match status" value="1"/>
</dbReference>
<evidence type="ECO:0000256" key="1">
    <source>
        <dbReference type="SAM" id="MobiDB-lite"/>
    </source>
</evidence>
<accession>H6RPT3</accession>